<evidence type="ECO:0000313" key="1">
    <source>
        <dbReference type="EMBL" id="KAI5672004.1"/>
    </source>
</evidence>
<sequence>MKVNTYLIVTRYLSSRTSNRRPCVTLGCKRGGANKPRTKPKVDDEEEEVLKKRRGPYGLKSVKIYNVVAKIKKNMMQGQNMVEKVLCLCAQQGYTVFYRNCNDNNVLSDIVVAHPTSIQMMRTWSYVLIMDTTYKTNKWVIQQIKHLYFSNAMSTDNQQDVNAHGPELIKDEEVASWFINGSWHRLLNEIDEQEYLRKLDVLKAKWQRSIDSPIESQITDIKSSLEYSRVKEKFNAKSNPILMNISSKISHLALKKIWVEIKRAPEIIDYPKNKCGHYMRTSHGLPCSCKLITRFKHMLPIQLVDIKAFWKTLEIGGYHPSSQKKDMDMDFEMRSLTDLLHQISIGPISKVREMHRLVKGVLSPVFSKDPYPSLCSTFPYTNAFPTFVYLFIENWKNMIGDGNCDYRVVTNFVFGDEHQWPKIHRRMIFELEHTTNMYLSLFGSAKRVYELICTLVIGLLTDQQHFIQMLNTPFRRAMGSSP</sequence>
<gene>
    <name evidence="1" type="ORF">M9H77_12368</name>
</gene>
<name>A0ACC0BH53_CATRO</name>
<accession>A0ACC0BH53</accession>
<dbReference type="Proteomes" id="UP001060085">
    <property type="component" value="Linkage Group LG03"/>
</dbReference>
<reference evidence="2" key="1">
    <citation type="journal article" date="2023" name="Nat. Plants">
        <title>Single-cell RNA sequencing provides a high-resolution roadmap for understanding the multicellular compartmentation of specialized metabolism.</title>
        <authorList>
            <person name="Sun S."/>
            <person name="Shen X."/>
            <person name="Li Y."/>
            <person name="Li Y."/>
            <person name="Wang S."/>
            <person name="Li R."/>
            <person name="Zhang H."/>
            <person name="Shen G."/>
            <person name="Guo B."/>
            <person name="Wei J."/>
            <person name="Xu J."/>
            <person name="St-Pierre B."/>
            <person name="Chen S."/>
            <person name="Sun C."/>
        </authorList>
    </citation>
    <scope>NUCLEOTIDE SEQUENCE [LARGE SCALE GENOMIC DNA]</scope>
</reference>
<evidence type="ECO:0000313" key="2">
    <source>
        <dbReference type="Proteomes" id="UP001060085"/>
    </source>
</evidence>
<dbReference type="EMBL" id="CM044703">
    <property type="protein sequence ID" value="KAI5672004.1"/>
    <property type="molecule type" value="Genomic_DNA"/>
</dbReference>
<proteinExistence type="predicted"/>
<organism evidence="1 2">
    <name type="scientific">Catharanthus roseus</name>
    <name type="common">Madagascar periwinkle</name>
    <name type="synonym">Vinca rosea</name>
    <dbReference type="NCBI Taxonomy" id="4058"/>
    <lineage>
        <taxon>Eukaryota</taxon>
        <taxon>Viridiplantae</taxon>
        <taxon>Streptophyta</taxon>
        <taxon>Embryophyta</taxon>
        <taxon>Tracheophyta</taxon>
        <taxon>Spermatophyta</taxon>
        <taxon>Magnoliopsida</taxon>
        <taxon>eudicotyledons</taxon>
        <taxon>Gunneridae</taxon>
        <taxon>Pentapetalae</taxon>
        <taxon>asterids</taxon>
        <taxon>lamiids</taxon>
        <taxon>Gentianales</taxon>
        <taxon>Apocynaceae</taxon>
        <taxon>Rauvolfioideae</taxon>
        <taxon>Vinceae</taxon>
        <taxon>Catharanthinae</taxon>
        <taxon>Catharanthus</taxon>
    </lineage>
</organism>
<protein>
    <submittedName>
        <fullName evidence="1">Uncharacterized protein</fullName>
    </submittedName>
</protein>
<comment type="caution">
    <text evidence="1">The sequence shown here is derived from an EMBL/GenBank/DDBJ whole genome shotgun (WGS) entry which is preliminary data.</text>
</comment>
<keyword evidence="2" id="KW-1185">Reference proteome</keyword>